<dbReference type="CDD" id="cd08502">
    <property type="entry name" value="PBP2_NikA_DppA_OppA_like_16"/>
    <property type="match status" value="1"/>
</dbReference>
<dbReference type="PANTHER" id="PTHR30290">
    <property type="entry name" value="PERIPLASMIC BINDING COMPONENT OF ABC TRANSPORTER"/>
    <property type="match status" value="1"/>
</dbReference>
<feature type="chain" id="PRO_5038352949" evidence="4">
    <location>
        <begin position="30"/>
        <end position="534"/>
    </location>
</feature>
<gene>
    <name evidence="6" type="ORF">NWE54_17565</name>
</gene>
<proteinExistence type="inferred from homology"/>
<dbReference type="PANTHER" id="PTHR30290:SF38">
    <property type="entry name" value="D,D-DIPEPTIDE-BINDING PERIPLASMIC PROTEIN DDPA-RELATED"/>
    <property type="match status" value="1"/>
</dbReference>
<dbReference type="GO" id="GO:1904680">
    <property type="term" value="F:peptide transmembrane transporter activity"/>
    <property type="evidence" value="ECO:0007669"/>
    <property type="project" value="TreeGrafter"/>
</dbReference>
<dbReference type="GO" id="GO:0043190">
    <property type="term" value="C:ATP-binding cassette (ABC) transporter complex"/>
    <property type="evidence" value="ECO:0007669"/>
    <property type="project" value="InterPro"/>
</dbReference>
<dbReference type="Pfam" id="PF00496">
    <property type="entry name" value="SBP_bac_5"/>
    <property type="match status" value="1"/>
</dbReference>
<dbReference type="Gene3D" id="3.10.105.10">
    <property type="entry name" value="Dipeptide-binding Protein, Domain 3"/>
    <property type="match status" value="1"/>
</dbReference>
<organism evidence="6">
    <name type="scientific">Bosea sp. NBC_00436</name>
    <dbReference type="NCBI Taxonomy" id="2969620"/>
    <lineage>
        <taxon>Bacteria</taxon>
        <taxon>Pseudomonadati</taxon>
        <taxon>Pseudomonadota</taxon>
        <taxon>Alphaproteobacteria</taxon>
        <taxon>Hyphomicrobiales</taxon>
        <taxon>Boseaceae</taxon>
        <taxon>Bosea</taxon>
    </lineage>
</organism>
<dbReference type="InterPro" id="IPR039424">
    <property type="entry name" value="SBP_5"/>
</dbReference>
<keyword evidence="3 4" id="KW-0732">Signal</keyword>
<protein>
    <submittedName>
        <fullName evidence="6">ABC transporter substrate-binding protein</fullName>
    </submittedName>
</protein>
<dbReference type="InterPro" id="IPR030678">
    <property type="entry name" value="Peptide/Ni-bd"/>
</dbReference>
<dbReference type="EMBL" id="CP102774">
    <property type="protein sequence ID" value="UZF85622.1"/>
    <property type="molecule type" value="Genomic_DNA"/>
</dbReference>
<evidence type="ECO:0000256" key="1">
    <source>
        <dbReference type="ARBA" id="ARBA00004418"/>
    </source>
</evidence>
<comment type="subcellular location">
    <subcellularLocation>
        <location evidence="1">Periplasm</location>
    </subcellularLocation>
</comment>
<feature type="signal peptide" evidence="4">
    <location>
        <begin position="1"/>
        <end position="29"/>
    </location>
</feature>
<reference evidence="6" key="1">
    <citation type="submission" date="2022-08" db="EMBL/GenBank/DDBJ databases">
        <title>Complete Genome Sequences of 2 Bosea sp. soil isolates.</title>
        <authorList>
            <person name="Alvarez Arevalo M."/>
            <person name="Sterndorff E.B."/>
            <person name="Faurdal D."/>
            <person name="Joergensen T.S."/>
            <person name="Weber T."/>
        </authorList>
    </citation>
    <scope>NUCLEOTIDE SEQUENCE</scope>
    <source>
        <strain evidence="6">NBC_00436</strain>
    </source>
</reference>
<name>A0A9E7ZRF3_9HYPH</name>
<feature type="domain" description="Solute-binding protein family 5" evidence="5">
    <location>
        <begin position="75"/>
        <end position="440"/>
    </location>
</feature>
<dbReference type="SUPFAM" id="SSF53850">
    <property type="entry name" value="Periplasmic binding protein-like II"/>
    <property type="match status" value="1"/>
</dbReference>
<evidence type="ECO:0000256" key="2">
    <source>
        <dbReference type="ARBA" id="ARBA00005695"/>
    </source>
</evidence>
<dbReference type="GO" id="GO:0015833">
    <property type="term" value="P:peptide transport"/>
    <property type="evidence" value="ECO:0007669"/>
    <property type="project" value="TreeGrafter"/>
</dbReference>
<evidence type="ECO:0000259" key="5">
    <source>
        <dbReference type="Pfam" id="PF00496"/>
    </source>
</evidence>
<evidence type="ECO:0000313" key="6">
    <source>
        <dbReference type="EMBL" id="UZF85622.1"/>
    </source>
</evidence>
<dbReference type="GO" id="GO:0030288">
    <property type="term" value="C:outer membrane-bounded periplasmic space"/>
    <property type="evidence" value="ECO:0007669"/>
    <property type="project" value="UniProtKB-ARBA"/>
</dbReference>
<dbReference type="InterPro" id="IPR000914">
    <property type="entry name" value="SBP_5_dom"/>
</dbReference>
<evidence type="ECO:0000256" key="4">
    <source>
        <dbReference type="SAM" id="SignalP"/>
    </source>
</evidence>
<accession>A0A9E7ZRF3</accession>
<evidence type="ECO:0000256" key="3">
    <source>
        <dbReference type="ARBA" id="ARBA00022729"/>
    </source>
</evidence>
<dbReference type="Gene3D" id="3.40.190.10">
    <property type="entry name" value="Periplasmic binding protein-like II"/>
    <property type="match status" value="1"/>
</dbReference>
<dbReference type="PIRSF" id="PIRSF002741">
    <property type="entry name" value="MppA"/>
    <property type="match status" value="1"/>
</dbReference>
<dbReference type="AlphaFoldDB" id="A0A9E7ZRF3"/>
<sequence length="534" mass="59296">MNRRDFLKLAAQSAVFTQLAPFFTAPAHAADKTELRYIPEADLNILDPVWSTSTIVQVYGHLVFDTLYGFDKDYNVHPQMAEGHTVSDDKLQWTIKLRDGLQFHDGQPVLAKDCVASIDRWGKRDFMGAALLGVVDTMTAVDDRTLRFKLKKPFPLLPMTLATSGSNMPAIMPERIASTSPTEQIRESIGSGPYRFAKEQWVSGSKAVFEKFAGYKPRSDSFPPTYTAGPKVAHFERIVWNIIPDASTAAAALQAGEIDMIEMVGADFLPVLKADPSIKLLPRTTPNFAVMRFNHLQPPFNNPVIRRALLKAFDQKAIMAGTFGEENKEFWQSGVGFFSPDSPMATDVGLDVFTSPRDVKKAAEEIKAAGYNGERVVVLDPVDYPWTHPCTLLAADTLKQVGLNVDIQAMDWGTLMQRRLSKEPSDKGGWNVFLTALSGMSNFNPVGHIGLRGNGNEAWVGWPTAPRLEELRQQWLDAPDEATQKKICEEIQKQALIDVPYIPLGGFATVSGYRRNLADIQLQRPLFFTMTAKG</sequence>
<dbReference type="PROSITE" id="PS51318">
    <property type="entry name" value="TAT"/>
    <property type="match status" value="1"/>
</dbReference>
<comment type="similarity">
    <text evidence="2">Belongs to the bacterial solute-binding protein 5 family.</text>
</comment>
<dbReference type="InterPro" id="IPR006311">
    <property type="entry name" value="TAT_signal"/>
</dbReference>